<evidence type="ECO:0000313" key="3">
    <source>
        <dbReference type="Proteomes" id="UP000430345"/>
    </source>
</evidence>
<comment type="caution">
    <text evidence="2">The sequence shown here is derived from an EMBL/GenBank/DDBJ whole genome shotgun (WGS) entry which is preliminary data.</text>
</comment>
<evidence type="ECO:0000256" key="1">
    <source>
        <dbReference type="SAM" id="Phobius"/>
    </source>
</evidence>
<organism evidence="2 3">
    <name type="scientific">Clostridium tarantellae</name>
    <dbReference type="NCBI Taxonomy" id="39493"/>
    <lineage>
        <taxon>Bacteria</taxon>
        <taxon>Bacillati</taxon>
        <taxon>Bacillota</taxon>
        <taxon>Clostridia</taxon>
        <taxon>Eubacteriales</taxon>
        <taxon>Clostridiaceae</taxon>
        <taxon>Clostridium</taxon>
    </lineage>
</organism>
<gene>
    <name evidence="2" type="ORF">GBZ86_07275</name>
</gene>
<sequence length="180" mass="21262">MNNKYSIETMFIIAFIFLFIFKDNIWGEQSFSFFIGVMLSQFDSIKLYLIDKKYKATLVFFIFSVIFSVLFLILKVKNMENYLIMNIVQTFMKTISAVFIIQFSYWSIKLLRGGFIITGFLSYELYLSHTLVVEITKIRDDYFGMIIFFVSFILIAVIINRSSIIVFKKFNINNTINEKS</sequence>
<evidence type="ECO:0000313" key="2">
    <source>
        <dbReference type="EMBL" id="MPQ43556.1"/>
    </source>
</evidence>
<feature type="transmembrane region" description="Helical" evidence="1">
    <location>
        <begin position="110"/>
        <end position="127"/>
    </location>
</feature>
<protein>
    <recommendedName>
        <fullName evidence="4">Acyltransferase family protein</fullName>
    </recommendedName>
</protein>
<keyword evidence="1" id="KW-0812">Transmembrane</keyword>
<dbReference type="EMBL" id="WHJC01000079">
    <property type="protein sequence ID" value="MPQ43556.1"/>
    <property type="molecule type" value="Genomic_DNA"/>
</dbReference>
<feature type="transmembrane region" description="Helical" evidence="1">
    <location>
        <begin position="31"/>
        <end position="49"/>
    </location>
</feature>
<evidence type="ECO:0008006" key="4">
    <source>
        <dbReference type="Google" id="ProtNLM"/>
    </source>
</evidence>
<accession>A0A6I1MJ41</accession>
<feature type="transmembrane region" description="Helical" evidence="1">
    <location>
        <begin position="7"/>
        <end position="25"/>
    </location>
</feature>
<feature type="transmembrane region" description="Helical" evidence="1">
    <location>
        <begin position="56"/>
        <end position="76"/>
    </location>
</feature>
<feature type="transmembrane region" description="Helical" evidence="1">
    <location>
        <begin position="82"/>
        <end position="103"/>
    </location>
</feature>
<dbReference type="Proteomes" id="UP000430345">
    <property type="component" value="Unassembled WGS sequence"/>
</dbReference>
<feature type="transmembrane region" description="Helical" evidence="1">
    <location>
        <begin position="142"/>
        <end position="159"/>
    </location>
</feature>
<keyword evidence="1" id="KW-0472">Membrane</keyword>
<name>A0A6I1MJ41_9CLOT</name>
<reference evidence="2 3" key="1">
    <citation type="submission" date="2019-10" db="EMBL/GenBank/DDBJ databases">
        <title>The Genome Sequence of Clostridium tarantellae Isolated from Fish Brain.</title>
        <authorList>
            <person name="Bano L."/>
            <person name="Kiel M."/>
            <person name="Sales G."/>
            <person name="Doxey A.C."/>
            <person name="Mansfield M.J."/>
            <person name="Schiavone M."/>
            <person name="Rossetto O."/>
            <person name="Pirazzini M."/>
            <person name="Dobrindt U."/>
            <person name="Montecucco C."/>
        </authorList>
    </citation>
    <scope>NUCLEOTIDE SEQUENCE [LARGE SCALE GENOMIC DNA]</scope>
    <source>
        <strain evidence="2 3">DSM 3997</strain>
    </source>
</reference>
<dbReference type="AlphaFoldDB" id="A0A6I1MJ41"/>
<dbReference type="RefSeq" id="WP_152889185.1">
    <property type="nucleotide sequence ID" value="NZ_WHJC01000079.1"/>
</dbReference>
<keyword evidence="1" id="KW-1133">Transmembrane helix</keyword>
<keyword evidence="3" id="KW-1185">Reference proteome</keyword>
<proteinExistence type="predicted"/>